<keyword evidence="3" id="KW-0813">Transport</keyword>
<feature type="transmembrane region" description="Helical" evidence="9">
    <location>
        <begin position="337"/>
        <end position="358"/>
    </location>
</feature>
<evidence type="ECO:0000256" key="8">
    <source>
        <dbReference type="ARBA" id="ARBA00023136"/>
    </source>
</evidence>
<dbReference type="InterPro" id="IPR003148">
    <property type="entry name" value="RCK_N"/>
</dbReference>
<name>A0ABU7UXQ4_9GAMM</name>
<evidence type="ECO:0000259" key="10">
    <source>
        <dbReference type="PROSITE" id="PS51201"/>
    </source>
</evidence>
<feature type="transmembrane region" description="Helical" evidence="9">
    <location>
        <begin position="370"/>
        <end position="389"/>
    </location>
</feature>
<proteinExistence type="inferred from homology"/>
<keyword evidence="6 9" id="KW-1133">Transmembrane helix</keyword>
<accession>A0ABU7UXQ4</accession>
<keyword evidence="5 9" id="KW-0812">Transmembrane</keyword>
<keyword evidence="7" id="KW-0406">Ion transport</keyword>
<sequence>MPHHTSLILILTAGFVLAFVFGALANRLRLSPLVGYVLAGVIVGPFTPGFVGDASLAPQLAEIGVILLMFGVGLHFSIEDLLAVRKTALPSALLQIPLFTAIGWAVAVWLFGWSHGAGLVYGLALSVASTVVLLRALETRGLVDTDKGRVAIGLLIVEDLVMVLALVLLPAIAGFFTGAQAATPVELAKTIGITLLKVSAFVALMLTVGQRLIPWILRRTVETGSRELVTLCVLAIAMGVAFGSASMFGVSFALGAFFAGTILNRSEFSHEAADQTLPLRDAFAVLFFVSVGMLFDPRILLERPLEVFITFLIIVGIKSFFGFHIVNRITRSRGTGWLVSSTLSQIGEFSFILASLGLSLKMLPKDGHDLILAGAILSIIANPFMMTIYDRWAAKQSLGVVPADGDASFPLLPAPSTPLEGHTLVIGFGRVGQEIARALAPRGVSMAIADVEETHIARARSLDLPAILGNAVNPRVLEAMNPSSAIAAIVALPAALETAEIIETLRSLNPGLSIVARAHSESALKHYLSHGADAAVLAERELGQSLAEMVLALPIYRGDRRLTPH</sequence>
<evidence type="ECO:0000256" key="1">
    <source>
        <dbReference type="ARBA" id="ARBA00004141"/>
    </source>
</evidence>
<feature type="transmembrane region" description="Helical" evidence="9">
    <location>
        <begin position="150"/>
        <end position="175"/>
    </location>
</feature>
<keyword evidence="12" id="KW-1185">Reference proteome</keyword>
<dbReference type="Gene3D" id="1.20.1530.20">
    <property type="match status" value="1"/>
</dbReference>
<keyword evidence="4" id="KW-0050">Antiport</keyword>
<dbReference type="Pfam" id="PF00999">
    <property type="entry name" value="Na_H_Exchanger"/>
    <property type="match status" value="1"/>
</dbReference>
<feature type="transmembrane region" description="Helical" evidence="9">
    <location>
        <begin position="57"/>
        <end position="76"/>
    </location>
</feature>
<feature type="transmembrane region" description="Helical" evidence="9">
    <location>
        <begin position="228"/>
        <end position="257"/>
    </location>
</feature>
<evidence type="ECO:0000313" key="12">
    <source>
        <dbReference type="Proteomes" id="UP001356170"/>
    </source>
</evidence>
<evidence type="ECO:0000256" key="5">
    <source>
        <dbReference type="ARBA" id="ARBA00022692"/>
    </source>
</evidence>
<feature type="transmembrane region" description="Helical" evidence="9">
    <location>
        <begin position="6"/>
        <end position="26"/>
    </location>
</feature>
<keyword evidence="8 9" id="KW-0472">Membrane</keyword>
<dbReference type="Pfam" id="PF02254">
    <property type="entry name" value="TrkA_N"/>
    <property type="match status" value="1"/>
</dbReference>
<dbReference type="Proteomes" id="UP001356170">
    <property type="component" value="Unassembled WGS sequence"/>
</dbReference>
<feature type="transmembrane region" description="Helical" evidence="9">
    <location>
        <begin position="33"/>
        <end position="51"/>
    </location>
</feature>
<dbReference type="InterPro" id="IPR006153">
    <property type="entry name" value="Cation/H_exchanger_TM"/>
</dbReference>
<evidence type="ECO:0000256" key="6">
    <source>
        <dbReference type="ARBA" id="ARBA00022989"/>
    </source>
</evidence>
<comment type="subcellular location">
    <subcellularLocation>
        <location evidence="1">Membrane</location>
        <topology evidence="1">Multi-pass membrane protein</topology>
    </subcellularLocation>
</comment>
<dbReference type="SUPFAM" id="SSF51735">
    <property type="entry name" value="NAD(P)-binding Rossmann-fold domains"/>
    <property type="match status" value="1"/>
</dbReference>
<feature type="transmembrane region" description="Helical" evidence="9">
    <location>
        <begin position="307"/>
        <end position="325"/>
    </location>
</feature>
<dbReference type="InterPro" id="IPR038770">
    <property type="entry name" value="Na+/solute_symporter_sf"/>
</dbReference>
<feature type="transmembrane region" description="Helical" evidence="9">
    <location>
        <begin position="118"/>
        <end position="138"/>
    </location>
</feature>
<organism evidence="11 12">
    <name type="scientific">Aquilutibacter rugosus</name>
    <dbReference type="NCBI Taxonomy" id="3115820"/>
    <lineage>
        <taxon>Bacteria</taxon>
        <taxon>Pseudomonadati</taxon>
        <taxon>Pseudomonadota</taxon>
        <taxon>Gammaproteobacteria</taxon>
        <taxon>Lysobacterales</taxon>
        <taxon>Lysobacteraceae</taxon>
        <taxon>Aquilutibacter</taxon>
    </lineage>
</organism>
<comment type="similarity">
    <text evidence="2">Belongs to the monovalent cation:proton antiporter 2 (CPA2) transporter (TC 2.A.37) family.</text>
</comment>
<evidence type="ECO:0000256" key="9">
    <source>
        <dbReference type="SAM" id="Phobius"/>
    </source>
</evidence>
<dbReference type="Gene3D" id="3.40.50.720">
    <property type="entry name" value="NAD(P)-binding Rossmann-like Domain"/>
    <property type="match status" value="1"/>
</dbReference>
<gene>
    <name evidence="11" type="ORF">V3390_00590</name>
</gene>
<protein>
    <submittedName>
        <fullName evidence="11">Cation:proton antiporter</fullName>
    </submittedName>
</protein>
<dbReference type="PANTHER" id="PTHR42751:SF1">
    <property type="entry name" value="CATION_PROTON ANTIPORTER YBAL-RELATED"/>
    <property type="match status" value="1"/>
</dbReference>
<dbReference type="InterPro" id="IPR036291">
    <property type="entry name" value="NAD(P)-bd_dom_sf"/>
</dbReference>
<evidence type="ECO:0000256" key="3">
    <source>
        <dbReference type="ARBA" id="ARBA00022448"/>
    </source>
</evidence>
<evidence type="ECO:0000256" key="7">
    <source>
        <dbReference type="ARBA" id="ARBA00023065"/>
    </source>
</evidence>
<feature type="transmembrane region" description="Helical" evidence="9">
    <location>
        <begin position="88"/>
        <end position="112"/>
    </location>
</feature>
<reference evidence="11 12" key="1">
    <citation type="submission" date="2024-01" db="EMBL/GenBank/DDBJ databases">
        <title>Novel species of the genus Luteimonas isolated from rivers.</title>
        <authorList>
            <person name="Lu H."/>
        </authorList>
    </citation>
    <scope>NUCLEOTIDE SEQUENCE [LARGE SCALE GENOMIC DNA]</scope>
    <source>
        <strain evidence="11 12">FXH3W</strain>
    </source>
</reference>
<dbReference type="PROSITE" id="PS51201">
    <property type="entry name" value="RCK_N"/>
    <property type="match status" value="1"/>
</dbReference>
<dbReference type="PANTHER" id="PTHR42751">
    <property type="entry name" value="SODIUM/HYDROGEN EXCHANGER FAMILY/TRKA DOMAIN PROTEIN"/>
    <property type="match status" value="1"/>
</dbReference>
<feature type="transmembrane region" description="Helical" evidence="9">
    <location>
        <begin position="187"/>
        <end position="208"/>
    </location>
</feature>
<dbReference type="RefSeq" id="WP_331689606.1">
    <property type="nucleotide sequence ID" value="NZ_JAZHBN010000004.1"/>
</dbReference>
<evidence type="ECO:0000256" key="2">
    <source>
        <dbReference type="ARBA" id="ARBA00005551"/>
    </source>
</evidence>
<evidence type="ECO:0000313" key="11">
    <source>
        <dbReference type="EMBL" id="MEF2154743.1"/>
    </source>
</evidence>
<evidence type="ECO:0000256" key="4">
    <source>
        <dbReference type="ARBA" id="ARBA00022449"/>
    </source>
</evidence>
<dbReference type="EMBL" id="JAZHBO010000001">
    <property type="protein sequence ID" value="MEF2154743.1"/>
    <property type="molecule type" value="Genomic_DNA"/>
</dbReference>
<feature type="domain" description="RCK N-terminal" evidence="10">
    <location>
        <begin position="420"/>
        <end position="537"/>
    </location>
</feature>
<comment type="caution">
    <text evidence="11">The sequence shown here is derived from an EMBL/GenBank/DDBJ whole genome shotgun (WGS) entry which is preliminary data.</text>
</comment>